<proteinExistence type="predicted"/>
<evidence type="ECO:0000313" key="2">
    <source>
        <dbReference type="Proteomes" id="UP001057142"/>
    </source>
</evidence>
<accession>A0ABY4ULU4</accession>
<keyword evidence="2" id="KW-1185">Reference proteome</keyword>
<sequence>MAYVRNNPNCKVIFSKMAHFMSDINKIHDVTLPSIVESFFKLSSKMQYEYLLRYSFNMAPTSFINTSVLKTVDYCDEQYKLLEALPL</sequence>
<protein>
    <submittedName>
        <fullName evidence="1">Uncharacterized protein</fullName>
    </submittedName>
</protein>
<reference evidence="1" key="1">
    <citation type="journal article" date="2022" name="Front. Microbiol.">
        <title>Identification of a novel aminoglycoside O-nucleotidyltransferase AadA33 in Providencia vermicola.</title>
        <authorList>
            <person name="Feng C."/>
            <person name="Gao M."/>
            <person name="Jiang W."/>
            <person name="Shi W."/>
            <person name="Li A."/>
            <person name="Liu S."/>
            <person name="Zhang L."/>
            <person name="Zhang X."/>
            <person name="Li Q."/>
            <person name="Lin H."/>
            <person name="Lu J."/>
            <person name="Li K."/>
            <person name="Zhang H."/>
            <person name="Hu Y."/>
            <person name="Bao Q."/>
            <person name="Lin X."/>
        </authorList>
    </citation>
    <scope>NUCLEOTIDE SEQUENCE</scope>
    <source>
        <strain evidence="1">P13</strain>
    </source>
</reference>
<name>A0ABY4ULU4_9GAMM</name>
<gene>
    <name evidence="1" type="ORF">M5J11_09660</name>
</gene>
<dbReference type="EMBL" id="CP097327">
    <property type="protein sequence ID" value="USB38714.1"/>
    <property type="molecule type" value="Genomic_DNA"/>
</dbReference>
<dbReference type="Proteomes" id="UP001057142">
    <property type="component" value="Chromosome"/>
</dbReference>
<dbReference type="RefSeq" id="WP_251465222.1">
    <property type="nucleotide sequence ID" value="NZ_CAXORQ010000011.1"/>
</dbReference>
<organism evidence="1 2">
    <name type="scientific">Providencia vermicola</name>
    <dbReference type="NCBI Taxonomy" id="333965"/>
    <lineage>
        <taxon>Bacteria</taxon>
        <taxon>Pseudomonadati</taxon>
        <taxon>Pseudomonadota</taxon>
        <taxon>Gammaproteobacteria</taxon>
        <taxon>Enterobacterales</taxon>
        <taxon>Morganellaceae</taxon>
        <taxon>Providencia</taxon>
    </lineage>
</organism>
<evidence type="ECO:0000313" key="1">
    <source>
        <dbReference type="EMBL" id="USB38714.1"/>
    </source>
</evidence>